<dbReference type="SUPFAM" id="SSF64518">
    <property type="entry name" value="Phase 1 flagellin"/>
    <property type="match status" value="1"/>
</dbReference>
<dbReference type="RefSeq" id="WP_182295101.1">
    <property type="nucleotide sequence ID" value="NZ_CP059851.1"/>
</dbReference>
<evidence type="ECO:0000313" key="1">
    <source>
        <dbReference type="EMBL" id="QMW22256.1"/>
    </source>
</evidence>
<dbReference type="GO" id="GO:0009288">
    <property type="term" value="C:bacterial-type flagellum"/>
    <property type="evidence" value="ECO:0007669"/>
    <property type="project" value="InterPro"/>
</dbReference>
<dbReference type="GO" id="GO:0005198">
    <property type="term" value="F:structural molecule activity"/>
    <property type="evidence" value="ECO:0007669"/>
    <property type="project" value="InterPro"/>
</dbReference>
<dbReference type="InterPro" id="IPR001492">
    <property type="entry name" value="Flagellin"/>
</dbReference>
<proteinExistence type="predicted"/>
<name>A0A7G5IFW4_9SPHN</name>
<accession>A0A7G5IFW4</accession>
<dbReference type="Proteomes" id="UP000515292">
    <property type="component" value="Chromosome"/>
</dbReference>
<dbReference type="EMBL" id="CP059851">
    <property type="protein sequence ID" value="QMW22256.1"/>
    <property type="molecule type" value="Genomic_DNA"/>
</dbReference>
<dbReference type="Gene3D" id="1.20.1330.10">
    <property type="entry name" value="f41 fragment of flagellin, N-terminal domain"/>
    <property type="match status" value="1"/>
</dbReference>
<dbReference type="PANTHER" id="PTHR42792">
    <property type="entry name" value="FLAGELLIN"/>
    <property type="match status" value="1"/>
</dbReference>
<protein>
    <recommendedName>
        <fullName evidence="3">Flagellin</fullName>
    </recommendedName>
</protein>
<organism evidence="1 2">
    <name type="scientific">Sandaracinobacteroides saxicola</name>
    <dbReference type="NCBI Taxonomy" id="2759707"/>
    <lineage>
        <taxon>Bacteria</taxon>
        <taxon>Pseudomonadati</taxon>
        <taxon>Pseudomonadota</taxon>
        <taxon>Alphaproteobacteria</taxon>
        <taxon>Sphingomonadales</taxon>
        <taxon>Sphingosinicellaceae</taxon>
        <taxon>Sandaracinobacteroides</taxon>
    </lineage>
</organism>
<evidence type="ECO:0000313" key="2">
    <source>
        <dbReference type="Proteomes" id="UP000515292"/>
    </source>
</evidence>
<sequence length="301" mass="31905">MRISSMTAQQAMAAAVSRNLAEANRIQEQLATGKESRSYAGLKLDAATVVTSRAISLREAAYQRAADRATAAMDINDMHVGSLYESARSLRTALLSALGTGDSAGARAGLESLFSQARASLNARGVNGTVFSTMEGSPFPFSPRSLAELAALPNPDIFTPGAVRMTMRLGDDQLMPVGLTAREVGGDLVYAMHRLARIDLSGTIIDPADKPEIEAAIGELDVALEAIAGVRADNGRRLAEVDRLAEQSRGRALLMDRIVSAGEDVDAAKASTQLLATQSALEASYAVFGRFRDMSLADFLR</sequence>
<keyword evidence="2" id="KW-1185">Reference proteome</keyword>
<reference evidence="1 2" key="1">
    <citation type="submission" date="2020-07" db="EMBL/GenBank/DDBJ databases">
        <title>Complete genome sequence for Sandaracinobacter sp. M6.</title>
        <authorList>
            <person name="Tang Y."/>
            <person name="Liu Q."/>
            <person name="Guo Z."/>
            <person name="Lei P."/>
            <person name="Huang B."/>
        </authorList>
    </citation>
    <scope>NUCLEOTIDE SEQUENCE [LARGE SCALE GENOMIC DNA]</scope>
    <source>
        <strain evidence="1 2">M6</strain>
    </source>
</reference>
<dbReference type="PANTHER" id="PTHR42792:SF1">
    <property type="entry name" value="FLAGELLAR HOOK-ASSOCIATED PROTEIN 3"/>
    <property type="match status" value="1"/>
</dbReference>
<gene>
    <name evidence="1" type="ORF">H3309_12950</name>
</gene>
<evidence type="ECO:0008006" key="3">
    <source>
        <dbReference type="Google" id="ProtNLM"/>
    </source>
</evidence>
<dbReference type="KEGG" id="sand:H3309_12950"/>
<dbReference type="AlphaFoldDB" id="A0A7G5IFW4"/>